<sequence length="36" mass="4011">MRRKGFGVRGTDGCWCPRNGRVLVSEERTGAPQSVF</sequence>
<accession>A0A843VRD4</accession>
<protein>
    <submittedName>
        <fullName evidence="1">Uncharacterized protein</fullName>
    </submittedName>
</protein>
<gene>
    <name evidence="1" type="ORF">Taro_032452</name>
</gene>
<proteinExistence type="predicted"/>
<evidence type="ECO:0000313" key="1">
    <source>
        <dbReference type="EMBL" id="MQL99721.1"/>
    </source>
</evidence>
<keyword evidence="2" id="KW-1185">Reference proteome</keyword>
<organism evidence="1 2">
    <name type="scientific">Colocasia esculenta</name>
    <name type="common">Wild taro</name>
    <name type="synonym">Arum esculentum</name>
    <dbReference type="NCBI Taxonomy" id="4460"/>
    <lineage>
        <taxon>Eukaryota</taxon>
        <taxon>Viridiplantae</taxon>
        <taxon>Streptophyta</taxon>
        <taxon>Embryophyta</taxon>
        <taxon>Tracheophyta</taxon>
        <taxon>Spermatophyta</taxon>
        <taxon>Magnoliopsida</taxon>
        <taxon>Liliopsida</taxon>
        <taxon>Araceae</taxon>
        <taxon>Aroideae</taxon>
        <taxon>Colocasieae</taxon>
        <taxon>Colocasia</taxon>
    </lineage>
</organism>
<name>A0A843VRD4_COLES</name>
<evidence type="ECO:0000313" key="2">
    <source>
        <dbReference type="Proteomes" id="UP000652761"/>
    </source>
</evidence>
<dbReference type="EMBL" id="NMUH01002399">
    <property type="protein sequence ID" value="MQL99721.1"/>
    <property type="molecule type" value="Genomic_DNA"/>
</dbReference>
<comment type="caution">
    <text evidence="1">The sequence shown here is derived from an EMBL/GenBank/DDBJ whole genome shotgun (WGS) entry which is preliminary data.</text>
</comment>
<dbReference type="Proteomes" id="UP000652761">
    <property type="component" value="Unassembled WGS sequence"/>
</dbReference>
<dbReference type="AlphaFoldDB" id="A0A843VRD4"/>
<reference evidence="1" key="1">
    <citation type="submission" date="2017-07" db="EMBL/GenBank/DDBJ databases">
        <title>Taro Niue Genome Assembly and Annotation.</title>
        <authorList>
            <person name="Atibalentja N."/>
            <person name="Keating K."/>
            <person name="Fields C.J."/>
        </authorList>
    </citation>
    <scope>NUCLEOTIDE SEQUENCE</scope>
    <source>
        <strain evidence="1">Niue_2</strain>
        <tissue evidence="1">Leaf</tissue>
    </source>
</reference>